<name>A0AAV4CZ18_9GAST</name>
<evidence type="ECO:0008006" key="3">
    <source>
        <dbReference type="Google" id="ProtNLM"/>
    </source>
</evidence>
<sequence>MTSRARQLWLHACNLIARVRSHQTFSTMWRRLPCCALKWKQPTSQPIIHQLETLSFVLKSAGAFCRQYISATAWFEGGNKDKGKEGRS</sequence>
<organism evidence="1 2">
    <name type="scientific">Plakobranchus ocellatus</name>
    <dbReference type="NCBI Taxonomy" id="259542"/>
    <lineage>
        <taxon>Eukaryota</taxon>
        <taxon>Metazoa</taxon>
        <taxon>Spiralia</taxon>
        <taxon>Lophotrochozoa</taxon>
        <taxon>Mollusca</taxon>
        <taxon>Gastropoda</taxon>
        <taxon>Heterobranchia</taxon>
        <taxon>Euthyneura</taxon>
        <taxon>Panpulmonata</taxon>
        <taxon>Sacoglossa</taxon>
        <taxon>Placobranchoidea</taxon>
        <taxon>Plakobranchidae</taxon>
        <taxon>Plakobranchus</taxon>
    </lineage>
</organism>
<reference evidence="1 2" key="1">
    <citation type="journal article" date="2021" name="Elife">
        <title>Chloroplast acquisition without the gene transfer in kleptoplastic sea slugs, Plakobranchus ocellatus.</title>
        <authorList>
            <person name="Maeda T."/>
            <person name="Takahashi S."/>
            <person name="Yoshida T."/>
            <person name="Shimamura S."/>
            <person name="Takaki Y."/>
            <person name="Nagai Y."/>
            <person name="Toyoda A."/>
            <person name="Suzuki Y."/>
            <person name="Arimoto A."/>
            <person name="Ishii H."/>
            <person name="Satoh N."/>
            <person name="Nishiyama T."/>
            <person name="Hasebe M."/>
            <person name="Maruyama T."/>
            <person name="Minagawa J."/>
            <person name="Obokata J."/>
            <person name="Shigenobu S."/>
        </authorList>
    </citation>
    <scope>NUCLEOTIDE SEQUENCE [LARGE SCALE GENOMIC DNA]</scope>
</reference>
<accession>A0AAV4CZ18</accession>
<proteinExistence type="predicted"/>
<protein>
    <recommendedName>
        <fullName evidence="3">Secreted protein</fullName>
    </recommendedName>
</protein>
<gene>
    <name evidence="1" type="ORF">PoB_006364800</name>
</gene>
<evidence type="ECO:0000313" key="2">
    <source>
        <dbReference type="Proteomes" id="UP000735302"/>
    </source>
</evidence>
<evidence type="ECO:0000313" key="1">
    <source>
        <dbReference type="EMBL" id="GFO37143.1"/>
    </source>
</evidence>
<dbReference type="AlphaFoldDB" id="A0AAV4CZ18"/>
<dbReference type="Proteomes" id="UP000735302">
    <property type="component" value="Unassembled WGS sequence"/>
</dbReference>
<keyword evidence="2" id="KW-1185">Reference proteome</keyword>
<dbReference type="EMBL" id="BLXT01007177">
    <property type="protein sequence ID" value="GFO37143.1"/>
    <property type="molecule type" value="Genomic_DNA"/>
</dbReference>
<comment type="caution">
    <text evidence="1">The sequence shown here is derived from an EMBL/GenBank/DDBJ whole genome shotgun (WGS) entry which is preliminary data.</text>
</comment>